<dbReference type="RefSeq" id="WP_148696183.1">
    <property type="nucleotide sequence ID" value="NZ_CP017834.1"/>
</dbReference>
<evidence type="ECO:0000259" key="1">
    <source>
        <dbReference type="Pfam" id="PF12706"/>
    </source>
</evidence>
<dbReference type="EMBL" id="CP017834">
    <property type="protein sequence ID" value="APJ02478.1"/>
    <property type="molecule type" value="Genomic_DNA"/>
</dbReference>
<gene>
    <name evidence="2" type="ORF">AXG55_00425</name>
</gene>
<dbReference type="InterPro" id="IPR001279">
    <property type="entry name" value="Metallo-B-lactamas"/>
</dbReference>
<accession>A0A1L4CX04</accession>
<protein>
    <recommendedName>
        <fullName evidence="1">Metallo-beta-lactamase domain-containing protein</fullName>
    </recommendedName>
</protein>
<dbReference type="Gene3D" id="3.60.15.10">
    <property type="entry name" value="Ribonuclease Z/Hydroxyacylglutathione hydrolase-like"/>
    <property type="match status" value="1"/>
</dbReference>
<organism evidence="2 3">
    <name type="scientific">Silvanigrella aquatica</name>
    <dbReference type="NCBI Taxonomy" id="1915309"/>
    <lineage>
        <taxon>Bacteria</taxon>
        <taxon>Pseudomonadati</taxon>
        <taxon>Bdellovibrionota</taxon>
        <taxon>Oligoflexia</taxon>
        <taxon>Silvanigrellales</taxon>
        <taxon>Silvanigrellaceae</taxon>
        <taxon>Silvanigrella</taxon>
    </lineage>
</organism>
<dbReference type="Pfam" id="PF12706">
    <property type="entry name" value="Lactamase_B_2"/>
    <property type="match status" value="1"/>
</dbReference>
<name>A0A1L4CX04_9BACT</name>
<dbReference type="CDD" id="cd07715">
    <property type="entry name" value="TaR3-like_MBL-fold"/>
    <property type="match status" value="1"/>
</dbReference>
<dbReference type="GO" id="GO:0042781">
    <property type="term" value="F:3'-tRNA processing endoribonuclease activity"/>
    <property type="evidence" value="ECO:0007669"/>
    <property type="project" value="TreeGrafter"/>
</dbReference>
<proteinExistence type="predicted"/>
<dbReference type="AlphaFoldDB" id="A0A1L4CX04"/>
<dbReference type="SUPFAM" id="SSF56281">
    <property type="entry name" value="Metallo-hydrolase/oxidoreductase"/>
    <property type="match status" value="1"/>
</dbReference>
<feature type="domain" description="Metallo-beta-lactamase" evidence="1">
    <location>
        <begin position="68"/>
        <end position="267"/>
    </location>
</feature>
<sequence length="313" mass="35674">MVPVPNRVKSQKKQNKSIIEGASKIEQFVTFWGVRGTIPIPNENMLKYGGNTSCVEVLAIASEKNNSIILDAGTGIIQCAENALLRGDRIFHLFLTHMHYDHIIGLTKFIPFFRQDCEIHIYGQAKFGNSLKEILQKFFSAPFFPIEFFQLPALKNIFFHELNSLKIIQIENIKIEIQSLNHPQEALAYKIWSPDGKSNIVYATDHEHGTHKDVELEKFIRGCDLFIYDSTYSDSNYKNYIGWGHSTAKAGATIAKNGEVKYYAIFHHEPESSDEYLETKILQEAQSVFKNSFLAAEYQTINISELNALLTDK</sequence>
<reference evidence="2 3" key="1">
    <citation type="submission" date="2016-10" db="EMBL/GenBank/DDBJ databases">
        <title>Silvanigrella aquatica sp. nov., isolated from a freshwater lake located in the Black Forest, Germany, description of Silvanigrellaceae fam. nov., Silvanigrellales ord. nov., reclassification of the order Bdellovibrionales in the class Oligoflexia, reclassification of the families Bacteriovoracaceae and Halobacteriovoraceae in the new order Bacteriovoracales ord. nov., and reclassification of the family Pseudobacteriovoracaceae in the order Oligoflexiales.</title>
        <authorList>
            <person name="Hahn M.W."/>
            <person name="Schmidt J."/>
            <person name="Koll U."/>
            <person name="Rohde M."/>
            <person name="Verbag S."/>
            <person name="Pitt A."/>
            <person name="Nakai R."/>
            <person name="Naganuma T."/>
            <person name="Lang E."/>
        </authorList>
    </citation>
    <scope>NUCLEOTIDE SEQUENCE [LARGE SCALE GENOMIC DNA]</scope>
    <source>
        <strain evidence="2 3">MWH-Nonnen-W8red</strain>
    </source>
</reference>
<dbReference type="PANTHER" id="PTHR46018">
    <property type="entry name" value="ZINC PHOSPHODIESTERASE ELAC PROTEIN 1"/>
    <property type="match status" value="1"/>
</dbReference>
<keyword evidence="3" id="KW-1185">Reference proteome</keyword>
<dbReference type="PANTHER" id="PTHR46018:SF2">
    <property type="entry name" value="ZINC PHOSPHODIESTERASE ELAC PROTEIN 1"/>
    <property type="match status" value="1"/>
</dbReference>
<dbReference type="KEGG" id="saqi:AXG55_00425"/>
<dbReference type="InterPro" id="IPR036866">
    <property type="entry name" value="RibonucZ/Hydroxyglut_hydro"/>
</dbReference>
<evidence type="ECO:0000313" key="3">
    <source>
        <dbReference type="Proteomes" id="UP000184731"/>
    </source>
</evidence>
<dbReference type="Proteomes" id="UP000184731">
    <property type="component" value="Chromosome"/>
</dbReference>
<evidence type="ECO:0000313" key="2">
    <source>
        <dbReference type="EMBL" id="APJ02478.1"/>
    </source>
</evidence>
<dbReference type="STRING" id="1915309.AXG55_00425"/>
<dbReference type="OrthoDB" id="5288846at2"/>